<keyword evidence="4" id="KW-1133">Transmembrane helix</keyword>
<evidence type="ECO:0000256" key="4">
    <source>
        <dbReference type="ARBA" id="ARBA00022989"/>
    </source>
</evidence>
<dbReference type="Pfam" id="PF01061">
    <property type="entry name" value="ABC2_membrane"/>
    <property type="match status" value="1"/>
</dbReference>
<evidence type="ECO:0000256" key="2">
    <source>
        <dbReference type="ARBA" id="ARBA00022448"/>
    </source>
</evidence>
<evidence type="ECO:0000313" key="8">
    <source>
        <dbReference type="Proteomes" id="UP001220324"/>
    </source>
</evidence>
<comment type="caution">
    <text evidence="7">The sequence shown here is derived from an EMBL/GenBank/DDBJ whole genome shotgun (WGS) entry which is preliminary data.</text>
</comment>
<sequence>MFDRLLLLQTGKPLYFGELGRSASTLIDYFTGSGARTLTEGDNTAEWLLEVTASTELKPTNDWGDIWRTSPEAEALKCETFMMENVQLPLLICRLGPDAIVRGDLPDVPGLLAGADLSVFEDGLLYWLGEIAPSGHLFPVVLTCVIFQGLFNGLSFWMLDHTVQGLTSSIFSCFLLTIIFNTVDQQIIPRFIENREIFEARERQSKTYSWPVFVAANMAVELTWKSLTAVPVFVSW</sequence>
<keyword evidence="8" id="KW-1185">Reference proteome</keyword>
<dbReference type="GO" id="GO:0016020">
    <property type="term" value="C:membrane"/>
    <property type="evidence" value="ECO:0007669"/>
    <property type="project" value="UniProtKB-SubCell"/>
</dbReference>
<evidence type="ECO:0000256" key="5">
    <source>
        <dbReference type="ARBA" id="ARBA00023136"/>
    </source>
</evidence>
<keyword evidence="3" id="KW-0812">Transmembrane</keyword>
<feature type="domain" description="ABC-2 type transporter transmembrane" evidence="6">
    <location>
        <begin position="145"/>
        <end position="234"/>
    </location>
</feature>
<dbReference type="Proteomes" id="UP001220324">
    <property type="component" value="Unassembled WGS sequence"/>
</dbReference>
<evidence type="ECO:0000256" key="3">
    <source>
        <dbReference type="ARBA" id="ARBA00022692"/>
    </source>
</evidence>
<comment type="subcellular location">
    <subcellularLocation>
        <location evidence="1">Membrane</location>
        <topology evidence="1">Multi-pass membrane protein</topology>
    </subcellularLocation>
</comment>
<name>A0AAD6GE94_9EURO</name>
<keyword evidence="5" id="KW-0472">Membrane</keyword>
<dbReference type="EMBL" id="JAQIZZ010000007">
    <property type="protein sequence ID" value="KAJ5533733.1"/>
    <property type="molecule type" value="Genomic_DNA"/>
</dbReference>
<keyword evidence="2" id="KW-0813">Transport</keyword>
<protein>
    <submittedName>
        <fullName evidence="7">P-loop containing nucleoside triphosphate hydrolase protein</fullName>
    </submittedName>
</protein>
<accession>A0AAD6GE94</accession>
<gene>
    <name evidence="7" type="ORF">N7494_010285</name>
</gene>
<proteinExistence type="predicted"/>
<dbReference type="InterPro" id="IPR013525">
    <property type="entry name" value="ABC2_TM"/>
</dbReference>
<dbReference type="AlphaFoldDB" id="A0AAD6GE94"/>
<keyword evidence="7" id="KW-0378">Hydrolase</keyword>
<dbReference type="GO" id="GO:0016787">
    <property type="term" value="F:hydrolase activity"/>
    <property type="evidence" value="ECO:0007669"/>
    <property type="project" value="UniProtKB-KW"/>
</dbReference>
<dbReference type="GO" id="GO:0140359">
    <property type="term" value="F:ABC-type transporter activity"/>
    <property type="evidence" value="ECO:0007669"/>
    <property type="project" value="InterPro"/>
</dbReference>
<dbReference type="PANTHER" id="PTHR19241">
    <property type="entry name" value="ATP-BINDING CASSETTE TRANSPORTER"/>
    <property type="match status" value="1"/>
</dbReference>
<evidence type="ECO:0000313" key="7">
    <source>
        <dbReference type="EMBL" id="KAJ5533733.1"/>
    </source>
</evidence>
<evidence type="ECO:0000256" key="1">
    <source>
        <dbReference type="ARBA" id="ARBA00004141"/>
    </source>
</evidence>
<reference evidence="7 8" key="1">
    <citation type="journal article" date="2023" name="IMA Fungus">
        <title>Comparative genomic study of the Penicillium genus elucidates a diverse pangenome and 15 lateral gene transfer events.</title>
        <authorList>
            <person name="Petersen C."/>
            <person name="Sorensen T."/>
            <person name="Nielsen M.R."/>
            <person name="Sondergaard T.E."/>
            <person name="Sorensen J.L."/>
            <person name="Fitzpatrick D.A."/>
            <person name="Frisvad J.C."/>
            <person name="Nielsen K.L."/>
        </authorList>
    </citation>
    <scope>NUCLEOTIDE SEQUENCE [LARGE SCALE GENOMIC DNA]</scope>
    <source>
        <strain evidence="7 8">IBT 35679</strain>
    </source>
</reference>
<evidence type="ECO:0000259" key="6">
    <source>
        <dbReference type="Pfam" id="PF01061"/>
    </source>
</evidence>
<organism evidence="7 8">
    <name type="scientific">Penicillium frequentans</name>
    <dbReference type="NCBI Taxonomy" id="3151616"/>
    <lineage>
        <taxon>Eukaryota</taxon>
        <taxon>Fungi</taxon>
        <taxon>Dikarya</taxon>
        <taxon>Ascomycota</taxon>
        <taxon>Pezizomycotina</taxon>
        <taxon>Eurotiomycetes</taxon>
        <taxon>Eurotiomycetidae</taxon>
        <taxon>Eurotiales</taxon>
        <taxon>Aspergillaceae</taxon>
        <taxon>Penicillium</taxon>
    </lineage>
</organism>